<reference evidence="7" key="2">
    <citation type="journal article" date="2019" name="Int. J. Syst. Evol. Microbiol.">
        <title>The Global Catalogue of Microorganisms (GCM) 10K type strain sequencing project: providing services to taxonomists for standard genome sequencing and annotation.</title>
        <authorList>
            <consortium name="The Broad Institute Genomics Platform"/>
            <consortium name="The Broad Institute Genome Sequencing Center for Infectious Disease"/>
            <person name="Wu L."/>
            <person name="Ma J."/>
        </authorList>
    </citation>
    <scope>NUCLEOTIDE SEQUENCE [LARGE SCALE GENOMIC DNA]</scope>
    <source>
        <strain evidence="7">DT72</strain>
    </source>
</reference>
<feature type="domain" description="PGF-CTERM archaeal protein-sorting signal" evidence="3">
    <location>
        <begin position="288"/>
        <end position="310"/>
    </location>
</feature>
<feature type="region of interest" description="Disordered" evidence="2">
    <location>
        <begin position="259"/>
        <end position="290"/>
    </location>
</feature>
<dbReference type="NCBIfam" id="NF045517">
    <property type="entry name" value="halo_surf_dom"/>
    <property type="match status" value="1"/>
</dbReference>
<name>A0ABD5WPW4_9EURY</name>
<comment type="caution">
    <text evidence="6">The sequence shown here is derived from an EMBL/GenBank/DDBJ whole genome shotgun (WGS) entry which is preliminary data.</text>
</comment>
<gene>
    <name evidence="5" type="ORF">ACFQJ6_04630</name>
    <name evidence="6" type="ORF">ACFQJ6_23260</name>
</gene>
<proteinExistence type="predicted"/>
<dbReference type="Pfam" id="PF18204">
    <property type="entry name" value="PGF-CTERM"/>
    <property type="match status" value="1"/>
</dbReference>
<evidence type="ECO:0000259" key="4">
    <source>
        <dbReference type="Pfam" id="PF25162"/>
    </source>
</evidence>
<dbReference type="GeneID" id="79303973"/>
<feature type="domain" description="DUF7827" evidence="4">
    <location>
        <begin position="28"/>
        <end position="131"/>
    </location>
</feature>
<evidence type="ECO:0000313" key="5">
    <source>
        <dbReference type="EMBL" id="MFC7079541.1"/>
    </source>
</evidence>
<evidence type="ECO:0000313" key="6">
    <source>
        <dbReference type="EMBL" id="MFC7082557.1"/>
    </source>
</evidence>
<accession>A0ABD5WPW4</accession>
<dbReference type="GO" id="GO:0030115">
    <property type="term" value="C:S-layer"/>
    <property type="evidence" value="ECO:0007669"/>
    <property type="project" value="UniProtKB-SubCell"/>
</dbReference>
<feature type="compositionally biased region" description="Low complexity" evidence="2">
    <location>
        <begin position="259"/>
        <end position="268"/>
    </location>
</feature>
<evidence type="ECO:0000256" key="2">
    <source>
        <dbReference type="SAM" id="MobiDB-lite"/>
    </source>
</evidence>
<evidence type="ECO:0000313" key="7">
    <source>
        <dbReference type="Proteomes" id="UP001596407"/>
    </source>
</evidence>
<dbReference type="RefSeq" id="WP_276279404.1">
    <property type="nucleotide sequence ID" value="NZ_CP119809.1"/>
</dbReference>
<sequence>MNVKRHALTLAVVVLVSTAVPVLGASPSAEFDGNVAETPAGETAEIPVTLSETDNATVTVGSESVNYVATVVVGDGNGDRNVTLRYNTSKAGHGGAFSVADGADNVTVVDETELSDDHLLAPGSYELTVAPGNRSGANATDVAALVVGEPESDEDPETETATPGPYAGHVTDIEGGVVVAHAQNQTITGSLDLEPGTEVQVRVQGDQFIRTATTNVTDDGRFRVSFDFDDSVGENGTEFTVSVRANDETQTEVMGVVRTPPTETTETTKQAVQDETTETTTDSQDGSTPGFGLSTAVLALTAVALLALRRDD</sequence>
<dbReference type="InterPro" id="IPR026371">
    <property type="entry name" value="PGF_CTERM"/>
</dbReference>
<keyword evidence="1" id="KW-0732">Signal</keyword>
<dbReference type="GO" id="GO:0005886">
    <property type="term" value="C:plasma membrane"/>
    <property type="evidence" value="ECO:0007669"/>
    <property type="project" value="UniProtKB-SubCell"/>
</dbReference>
<protein>
    <submittedName>
        <fullName evidence="6">BGTF surface domain-containing protein</fullName>
    </submittedName>
</protein>
<dbReference type="EMBL" id="JBHSZH010000005">
    <property type="protein sequence ID" value="MFC7079541.1"/>
    <property type="molecule type" value="Genomic_DNA"/>
</dbReference>
<evidence type="ECO:0000259" key="3">
    <source>
        <dbReference type="Pfam" id="PF18204"/>
    </source>
</evidence>
<keyword evidence="7" id="KW-1185">Reference proteome</keyword>
<dbReference type="Pfam" id="PF25162">
    <property type="entry name" value="DUF7827"/>
    <property type="match status" value="1"/>
</dbReference>
<organism evidence="6 7">
    <name type="scientific">Halorussus caseinilyticus</name>
    <dbReference type="NCBI Taxonomy" id="3034025"/>
    <lineage>
        <taxon>Archaea</taxon>
        <taxon>Methanobacteriati</taxon>
        <taxon>Methanobacteriota</taxon>
        <taxon>Stenosarchaea group</taxon>
        <taxon>Halobacteria</taxon>
        <taxon>Halobacteriales</taxon>
        <taxon>Haladaptataceae</taxon>
        <taxon>Halorussus</taxon>
    </lineage>
</organism>
<dbReference type="AlphaFoldDB" id="A0ABD5WPW4"/>
<reference evidence="6" key="1">
    <citation type="journal article" date="2014" name="Int. J. Syst. Evol. Microbiol.">
        <title>Complete genome sequence of Corynebacterium casei LMG S-19264T (=DSM 44701T), isolated from a smear-ripened cheese.</title>
        <authorList>
            <consortium name="US DOE Joint Genome Institute (JGI-PGF)"/>
            <person name="Walter F."/>
            <person name="Albersmeier A."/>
            <person name="Kalinowski J."/>
            <person name="Ruckert C."/>
        </authorList>
    </citation>
    <scope>NUCLEOTIDE SEQUENCE [LARGE SCALE GENOMIC DNA]</scope>
    <source>
        <strain evidence="6">CCM 7472</strain>
    </source>
</reference>
<dbReference type="Proteomes" id="UP001596407">
    <property type="component" value="Unassembled WGS sequence"/>
</dbReference>
<feature type="compositionally biased region" description="Low complexity" evidence="2">
    <location>
        <begin position="278"/>
        <end position="288"/>
    </location>
</feature>
<evidence type="ECO:0000256" key="1">
    <source>
        <dbReference type="ARBA" id="ARBA00022729"/>
    </source>
</evidence>
<dbReference type="InterPro" id="IPR057149">
    <property type="entry name" value="DUF7827"/>
</dbReference>
<dbReference type="EMBL" id="JBHSZH010000005">
    <property type="protein sequence ID" value="MFC7082557.1"/>
    <property type="molecule type" value="Genomic_DNA"/>
</dbReference>
<reference evidence="6" key="3">
    <citation type="submission" date="2024-09" db="EMBL/GenBank/DDBJ databases">
        <authorList>
            <person name="Sun Q."/>
        </authorList>
    </citation>
    <scope>NUCLEOTIDE SEQUENCE</scope>
    <source>
        <strain evidence="6">CCM 7472</strain>
    </source>
</reference>
<dbReference type="NCBIfam" id="TIGR04126">
    <property type="entry name" value="PGF_CTERM"/>
    <property type="match status" value="1"/>
</dbReference>